<dbReference type="Proteomes" id="UP000245820">
    <property type="component" value="Chromosome"/>
</dbReference>
<keyword evidence="12" id="KW-1185">Reference proteome</keyword>
<keyword evidence="2" id="KW-1003">Cell membrane</keyword>
<evidence type="ECO:0000256" key="4">
    <source>
        <dbReference type="ARBA" id="ARBA00022741"/>
    </source>
</evidence>
<keyword evidence="7 8" id="KW-0472">Membrane</keyword>
<proteinExistence type="predicted"/>
<dbReference type="GO" id="GO:0005524">
    <property type="term" value="F:ATP binding"/>
    <property type="evidence" value="ECO:0007669"/>
    <property type="project" value="UniProtKB-KW"/>
</dbReference>
<evidence type="ECO:0000256" key="1">
    <source>
        <dbReference type="ARBA" id="ARBA00004651"/>
    </source>
</evidence>
<dbReference type="SUPFAM" id="SSF90123">
    <property type="entry name" value="ABC transporter transmembrane region"/>
    <property type="match status" value="1"/>
</dbReference>
<feature type="transmembrane region" description="Helical" evidence="8">
    <location>
        <begin position="223"/>
        <end position="241"/>
    </location>
</feature>
<dbReference type="InterPro" id="IPR036640">
    <property type="entry name" value="ABC1_TM_sf"/>
</dbReference>
<dbReference type="InterPro" id="IPR027417">
    <property type="entry name" value="P-loop_NTPase"/>
</dbReference>
<organism evidence="11 12">
    <name type="scientific">Massilia oculi</name>
    <dbReference type="NCBI Taxonomy" id="945844"/>
    <lineage>
        <taxon>Bacteria</taxon>
        <taxon>Pseudomonadati</taxon>
        <taxon>Pseudomonadota</taxon>
        <taxon>Betaproteobacteria</taxon>
        <taxon>Burkholderiales</taxon>
        <taxon>Oxalobacteraceae</taxon>
        <taxon>Telluria group</taxon>
        <taxon>Massilia</taxon>
    </lineage>
</organism>
<dbReference type="InterPro" id="IPR011527">
    <property type="entry name" value="ABC1_TM_dom"/>
</dbReference>
<dbReference type="SMART" id="SM00382">
    <property type="entry name" value="AAA"/>
    <property type="match status" value="1"/>
</dbReference>
<evidence type="ECO:0000259" key="10">
    <source>
        <dbReference type="PROSITE" id="PS50929"/>
    </source>
</evidence>
<evidence type="ECO:0000256" key="7">
    <source>
        <dbReference type="ARBA" id="ARBA00023136"/>
    </source>
</evidence>
<dbReference type="GO" id="GO:0005886">
    <property type="term" value="C:plasma membrane"/>
    <property type="evidence" value="ECO:0007669"/>
    <property type="project" value="UniProtKB-SubCell"/>
</dbReference>
<gene>
    <name evidence="11" type="ORF">DIR46_13980</name>
</gene>
<accession>A0A2S2DSE4</accession>
<sequence length="562" mass="60070">MVAAVGLELAIPKAIAYAIDNLDRFRNGIPSYLALAMLALVVLYAVASMARFYLMHTAGYRIVAGVRRRLFATIIHQPIAFHDRHHVGELTSRLGADVLALHESLTAGSAHMLRSLTVFLGGLAMLLYLSPILSLPLALFIPASLALGKHSGASYRERSREVQASMADGGKTAQEYFSNVRLIHAFNQQLGAVAKYAGAADRICAVSTVNAGRMAMFQGLQSILTLLALLLTVCLGVHLIAQGALSVGELTAFIIYASMATDAASSVAEFWNSWMRTLGATDRIFALLRDGEPPLPTDTGSRLDGAIALRGVRFSYPERPGMTALDGIDLEIAPGEKIALVGPSGAGKSTIANLILGHYRLDAGQVLFDGVDAAEIGLAAVRRHIAIVEQEPSLFSGSIAENIAFALPGREVTREELVAAARLAHAHDFIAAFPQGYDTVVGERGVQLSGGQKQRIAIARALLRDPGILILDEATSALDAASERLVQSALDTLMQGRTTIIIAHRLSTIAKADRIVVMDGGVVRQQGSHAELMRQPDGLYASLIRNQLQHQMPARILHPVSP</sequence>
<dbReference type="InterPro" id="IPR003439">
    <property type="entry name" value="ABC_transporter-like_ATP-bd"/>
</dbReference>
<evidence type="ECO:0000256" key="8">
    <source>
        <dbReference type="SAM" id="Phobius"/>
    </source>
</evidence>
<keyword evidence="5" id="KW-0067">ATP-binding</keyword>
<dbReference type="FunFam" id="3.40.50.300:FF:000218">
    <property type="entry name" value="Multidrug ABC transporter ATP-binding protein"/>
    <property type="match status" value="1"/>
</dbReference>
<keyword evidence="6 8" id="KW-1133">Transmembrane helix</keyword>
<dbReference type="Pfam" id="PF00005">
    <property type="entry name" value="ABC_tran"/>
    <property type="match status" value="1"/>
</dbReference>
<evidence type="ECO:0000256" key="6">
    <source>
        <dbReference type="ARBA" id="ARBA00022989"/>
    </source>
</evidence>
<dbReference type="InterPro" id="IPR003593">
    <property type="entry name" value="AAA+_ATPase"/>
</dbReference>
<dbReference type="AlphaFoldDB" id="A0A2S2DSE4"/>
<evidence type="ECO:0000256" key="2">
    <source>
        <dbReference type="ARBA" id="ARBA00022475"/>
    </source>
</evidence>
<dbReference type="Pfam" id="PF00664">
    <property type="entry name" value="ABC_membrane"/>
    <property type="match status" value="1"/>
</dbReference>
<dbReference type="PANTHER" id="PTHR43394:SF1">
    <property type="entry name" value="ATP-BINDING CASSETTE SUB-FAMILY B MEMBER 10, MITOCHONDRIAL"/>
    <property type="match status" value="1"/>
</dbReference>
<feature type="transmembrane region" description="Helical" evidence="8">
    <location>
        <begin position="32"/>
        <end position="54"/>
    </location>
</feature>
<dbReference type="InterPro" id="IPR039421">
    <property type="entry name" value="Type_1_exporter"/>
</dbReference>
<dbReference type="Gene3D" id="1.20.1560.10">
    <property type="entry name" value="ABC transporter type 1, transmembrane domain"/>
    <property type="match status" value="1"/>
</dbReference>
<feature type="domain" description="ABC transmembrane type-1" evidence="10">
    <location>
        <begin position="1"/>
        <end position="276"/>
    </location>
</feature>
<dbReference type="GO" id="GO:0015421">
    <property type="term" value="F:ABC-type oligopeptide transporter activity"/>
    <property type="evidence" value="ECO:0007669"/>
    <property type="project" value="TreeGrafter"/>
</dbReference>
<protein>
    <submittedName>
        <fullName evidence="11">ABC transporter permease</fullName>
    </submittedName>
</protein>
<dbReference type="PROSITE" id="PS00211">
    <property type="entry name" value="ABC_TRANSPORTER_1"/>
    <property type="match status" value="1"/>
</dbReference>
<dbReference type="CDD" id="cd03249">
    <property type="entry name" value="ABC_MTABC3_MDL1_MDL2"/>
    <property type="match status" value="1"/>
</dbReference>
<comment type="subcellular location">
    <subcellularLocation>
        <location evidence="1">Cell membrane</location>
        <topology evidence="1">Multi-pass membrane protein</topology>
    </subcellularLocation>
</comment>
<dbReference type="KEGG" id="mtim:DIR46_13980"/>
<evidence type="ECO:0000256" key="5">
    <source>
        <dbReference type="ARBA" id="ARBA00022840"/>
    </source>
</evidence>
<evidence type="ECO:0000256" key="3">
    <source>
        <dbReference type="ARBA" id="ARBA00022692"/>
    </source>
</evidence>
<dbReference type="OrthoDB" id="9806127at2"/>
<dbReference type="CDD" id="cd18557">
    <property type="entry name" value="ABC_6TM_TAP_ABCB8_10_like"/>
    <property type="match status" value="1"/>
</dbReference>
<keyword evidence="4" id="KW-0547">Nucleotide-binding</keyword>
<name>A0A2S2DSE4_9BURK</name>
<feature type="domain" description="ABC transporter" evidence="9">
    <location>
        <begin position="307"/>
        <end position="545"/>
    </location>
</feature>
<evidence type="ECO:0000313" key="12">
    <source>
        <dbReference type="Proteomes" id="UP000245820"/>
    </source>
</evidence>
<reference evidence="11 12" key="1">
    <citation type="submission" date="2018-05" db="EMBL/GenBank/DDBJ databases">
        <title>Complete genome sequence of Massilia oculi sp. nov. CCUG 43427T (=DSM 26321T), the type strain of M. oculi, and comparison with genome sequences of other Massilia strains.</title>
        <authorList>
            <person name="Zhu B."/>
        </authorList>
    </citation>
    <scope>NUCLEOTIDE SEQUENCE [LARGE SCALE GENOMIC DNA]</scope>
    <source>
        <strain evidence="11 12">CCUG 43427</strain>
    </source>
</reference>
<dbReference type="SUPFAM" id="SSF52540">
    <property type="entry name" value="P-loop containing nucleoside triphosphate hydrolases"/>
    <property type="match status" value="1"/>
</dbReference>
<dbReference type="InterPro" id="IPR017871">
    <property type="entry name" value="ABC_transporter-like_CS"/>
</dbReference>
<dbReference type="EMBL" id="CP029343">
    <property type="protein sequence ID" value="AWL07746.1"/>
    <property type="molecule type" value="Genomic_DNA"/>
</dbReference>
<keyword evidence="3 8" id="KW-0812">Transmembrane</keyword>
<dbReference type="PROSITE" id="PS50893">
    <property type="entry name" value="ABC_TRANSPORTER_2"/>
    <property type="match status" value="1"/>
</dbReference>
<dbReference type="GO" id="GO:0016887">
    <property type="term" value="F:ATP hydrolysis activity"/>
    <property type="evidence" value="ECO:0007669"/>
    <property type="project" value="InterPro"/>
</dbReference>
<dbReference type="PANTHER" id="PTHR43394">
    <property type="entry name" value="ATP-DEPENDENT PERMEASE MDL1, MITOCHONDRIAL"/>
    <property type="match status" value="1"/>
</dbReference>
<evidence type="ECO:0000259" key="9">
    <source>
        <dbReference type="PROSITE" id="PS50893"/>
    </source>
</evidence>
<feature type="transmembrane region" description="Helical" evidence="8">
    <location>
        <begin position="118"/>
        <end position="148"/>
    </location>
</feature>
<dbReference type="PROSITE" id="PS50929">
    <property type="entry name" value="ABC_TM1F"/>
    <property type="match status" value="1"/>
</dbReference>
<evidence type="ECO:0000313" key="11">
    <source>
        <dbReference type="EMBL" id="AWL07746.1"/>
    </source>
</evidence>
<dbReference type="Gene3D" id="3.40.50.300">
    <property type="entry name" value="P-loop containing nucleotide triphosphate hydrolases"/>
    <property type="match status" value="1"/>
</dbReference>